<organism evidence="2 3">
    <name type="scientific">Hypholoma sublateritium (strain FD-334 SS-4)</name>
    <dbReference type="NCBI Taxonomy" id="945553"/>
    <lineage>
        <taxon>Eukaryota</taxon>
        <taxon>Fungi</taxon>
        <taxon>Dikarya</taxon>
        <taxon>Basidiomycota</taxon>
        <taxon>Agaricomycotina</taxon>
        <taxon>Agaricomycetes</taxon>
        <taxon>Agaricomycetidae</taxon>
        <taxon>Agaricales</taxon>
        <taxon>Agaricineae</taxon>
        <taxon>Strophariaceae</taxon>
        <taxon>Hypholoma</taxon>
    </lineage>
</organism>
<evidence type="ECO:0000313" key="2">
    <source>
        <dbReference type="EMBL" id="KJA23115.1"/>
    </source>
</evidence>
<dbReference type="SUPFAM" id="SSF52540">
    <property type="entry name" value="P-loop containing nucleoside triphosphate hydrolases"/>
    <property type="match status" value="1"/>
</dbReference>
<keyword evidence="3" id="KW-1185">Reference proteome</keyword>
<dbReference type="EMBL" id="KN817545">
    <property type="protein sequence ID" value="KJA23115.1"/>
    <property type="molecule type" value="Genomic_DNA"/>
</dbReference>
<accession>A0A0D2PTZ4</accession>
<feature type="domain" description="DEAD/DEAH-box helicase" evidence="1">
    <location>
        <begin position="42"/>
        <end position="104"/>
    </location>
</feature>
<reference evidence="3" key="1">
    <citation type="submission" date="2014-04" db="EMBL/GenBank/DDBJ databases">
        <title>Evolutionary Origins and Diversification of the Mycorrhizal Mutualists.</title>
        <authorList>
            <consortium name="DOE Joint Genome Institute"/>
            <consortium name="Mycorrhizal Genomics Consortium"/>
            <person name="Kohler A."/>
            <person name="Kuo A."/>
            <person name="Nagy L.G."/>
            <person name="Floudas D."/>
            <person name="Copeland A."/>
            <person name="Barry K.W."/>
            <person name="Cichocki N."/>
            <person name="Veneault-Fourrey C."/>
            <person name="LaButti K."/>
            <person name="Lindquist E.A."/>
            <person name="Lipzen A."/>
            <person name="Lundell T."/>
            <person name="Morin E."/>
            <person name="Murat C."/>
            <person name="Riley R."/>
            <person name="Ohm R."/>
            <person name="Sun H."/>
            <person name="Tunlid A."/>
            <person name="Henrissat B."/>
            <person name="Grigoriev I.V."/>
            <person name="Hibbett D.S."/>
            <person name="Martin F."/>
        </authorList>
    </citation>
    <scope>NUCLEOTIDE SEQUENCE [LARGE SCALE GENOMIC DNA]</scope>
    <source>
        <strain evidence="3">FD-334 SS-4</strain>
    </source>
</reference>
<dbReference type="AlphaFoldDB" id="A0A0D2PTZ4"/>
<dbReference type="GO" id="GO:0003676">
    <property type="term" value="F:nucleic acid binding"/>
    <property type="evidence" value="ECO:0007669"/>
    <property type="project" value="InterPro"/>
</dbReference>
<evidence type="ECO:0000259" key="1">
    <source>
        <dbReference type="Pfam" id="PF00270"/>
    </source>
</evidence>
<dbReference type="OrthoDB" id="3048118at2759"/>
<dbReference type="InterPro" id="IPR011545">
    <property type="entry name" value="DEAD/DEAH_box_helicase_dom"/>
</dbReference>
<dbReference type="Gene3D" id="3.40.50.300">
    <property type="entry name" value="P-loop containing nucleotide triphosphate hydrolases"/>
    <property type="match status" value="1"/>
</dbReference>
<gene>
    <name evidence="2" type="ORF">HYPSUDRAFT_602700</name>
</gene>
<name>A0A0D2PTZ4_HYPSF</name>
<dbReference type="Proteomes" id="UP000054270">
    <property type="component" value="Unassembled WGS sequence"/>
</dbReference>
<evidence type="ECO:0000313" key="3">
    <source>
        <dbReference type="Proteomes" id="UP000054270"/>
    </source>
</evidence>
<sequence>MLEPPPVFDWEVQRKYNWTKPDGLDLIKTKLSSYAAFTPHDFQLNCTALILNGTDVVCITATGDGKSALIYMPVMVQHGAISLVVSPTNFLESDMEASFRNKGLSALAINGETLAAAEHCRPSFVFFHGRLSTFKVVFFDFALCL</sequence>
<dbReference type="InterPro" id="IPR027417">
    <property type="entry name" value="P-loop_NTPase"/>
</dbReference>
<dbReference type="Pfam" id="PF00270">
    <property type="entry name" value="DEAD"/>
    <property type="match status" value="1"/>
</dbReference>
<dbReference type="GO" id="GO:0005524">
    <property type="term" value="F:ATP binding"/>
    <property type="evidence" value="ECO:0007669"/>
    <property type="project" value="InterPro"/>
</dbReference>
<proteinExistence type="predicted"/>
<protein>
    <recommendedName>
        <fullName evidence="1">DEAD/DEAH-box helicase domain-containing protein</fullName>
    </recommendedName>
</protein>